<proteinExistence type="predicted"/>
<accession>A0A2K9NHV6</accession>
<dbReference type="KEGG" id="ncb:C0V82_17265"/>
<dbReference type="EMBL" id="CP025612">
    <property type="protein sequence ID" value="AUN32156.1"/>
    <property type="molecule type" value="Genomic_DNA"/>
</dbReference>
<organism evidence="1 2">
    <name type="scientific">Niveispirillum cyanobacteriorum</name>
    <dbReference type="NCBI Taxonomy" id="1612173"/>
    <lineage>
        <taxon>Bacteria</taxon>
        <taxon>Pseudomonadati</taxon>
        <taxon>Pseudomonadota</taxon>
        <taxon>Alphaproteobacteria</taxon>
        <taxon>Rhodospirillales</taxon>
        <taxon>Azospirillaceae</taxon>
        <taxon>Niveispirillum</taxon>
    </lineage>
</organism>
<dbReference type="InterPro" id="IPR045936">
    <property type="entry name" value="DUF6356"/>
</dbReference>
<dbReference type="OrthoDB" id="7652114at2"/>
<dbReference type="RefSeq" id="WP_102113703.1">
    <property type="nucleotide sequence ID" value="NZ_BMGN01000006.1"/>
</dbReference>
<gene>
    <name evidence="1" type="ORF">C0V82_17265</name>
</gene>
<dbReference type="Proteomes" id="UP000234752">
    <property type="component" value="Chromosome eg_2"/>
</dbReference>
<reference evidence="1 2" key="1">
    <citation type="submission" date="2017-12" db="EMBL/GenBank/DDBJ databases">
        <title>Genomes of bacteria within cyanobacterial aggregates.</title>
        <authorList>
            <person name="Cai H."/>
        </authorList>
    </citation>
    <scope>NUCLEOTIDE SEQUENCE [LARGE SCALE GENOMIC DNA]</scope>
    <source>
        <strain evidence="1 2">TH16</strain>
    </source>
</reference>
<keyword evidence="2" id="KW-1185">Reference proteome</keyword>
<name>A0A2K9NHV6_9PROT</name>
<evidence type="ECO:0000313" key="1">
    <source>
        <dbReference type="EMBL" id="AUN32156.1"/>
    </source>
</evidence>
<sequence length="80" mass="9130">MLHRLFTDHPASVGESYLAHMGQAFSFGFTMLFASIACILHGFFPFLFVKTGSNTIRRLHERMVSHRDRRTMMAPGTLAR</sequence>
<dbReference type="Pfam" id="PF19883">
    <property type="entry name" value="DUF6356"/>
    <property type="match status" value="1"/>
</dbReference>
<protein>
    <submittedName>
        <fullName evidence="1">Capsule biosynthesis protein</fullName>
    </submittedName>
</protein>
<evidence type="ECO:0000313" key="2">
    <source>
        <dbReference type="Proteomes" id="UP000234752"/>
    </source>
</evidence>
<dbReference type="AlphaFoldDB" id="A0A2K9NHV6"/>